<protein>
    <submittedName>
        <fullName evidence="2">Uncharacterized protein</fullName>
    </submittedName>
</protein>
<gene>
    <name evidence="2" type="ORF">ONB1V03_LOCUS18463</name>
</gene>
<keyword evidence="1" id="KW-1133">Transmembrane helix</keyword>
<dbReference type="Proteomes" id="UP000728032">
    <property type="component" value="Unassembled WGS sequence"/>
</dbReference>
<keyword evidence="1" id="KW-0812">Transmembrane</keyword>
<sequence>MGSGYSTTVNNSSFGTHSKIYVVVKRGDIIEIQMSWGYKHWVICEYKSGGNVWCYHLAPEDGSSAAKMFLRKVPLLDILVDDNGEGLYLCRVNNQDAMAAAKGLIALPLELVFPVLEAFKDHEVEYEPWLQNSGFYCTLFKYGAGWSTRVTVTEMVVGGVVGVVGVAALAGGAAVISMGTITLLAVMAYFGIKYFWPERAIQIGHTINECVIQLGNWVRRVPYVC</sequence>
<dbReference type="AlphaFoldDB" id="A0A7R9MKG4"/>
<evidence type="ECO:0000313" key="2">
    <source>
        <dbReference type="EMBL" id="CAD7661903.1"/>
    </source>
</evidence>
<evidence type="ECO:0000313" key="3">
    <source>
        <dbReference type="Proteomes" id="UP000728032"/>
    </source>
</evidence>
<keyword evidence="1" id="KW-0472">Membrane</keyword>
<evidence type="ECO:0000256" key="1">
    <source>
        <dbReference type="SAM" id="Phobius"/>
    </source>
</evidence>
<organism evidence="2">
    <name type="scientific">Oppiella nova</name>
    <dbReference type="NCBI Taxonomy" id="334625"/>
    <lineage>
        <taxon>Eukaryota</taxon>
        <taxon>Metazoa</taxon>
        <taxon>Ecdysozoa</taxon>
        <taxon>Arthropoda</taxon>
        <taxon>Chelicerata</taxon>
        <taxon>Arachnida</taxon>
        <taxon>Acari</taxon>
        <taxon>Acariformes</taxon>
        <taxon>Sarcoptiformes</taxon>
        <taxon>Oribatida</taxon>
        <taxon>Brachypylina</taxon>
        <taxon>Oppioidea</taxon>
        <taxon>Oppiidae</taxon>
        <taxon>Oppiella</taxon>
    </lineage>
</organism>
<dbReference type="OrthoDB" id="6502854at2759"/>
<keyword evidence="3" id="KW-1185">Reference proteome</keyword>
<name>A0A7R9MKG4_9ACAR</name>
<accession>A0A7R9MKG4</accession>
<dbReference type="EMBL" id="CAJPVJ010025484">
    <property type="protein sequence ID" value="CAG2179039.1"/>
    <property type="molecule type" value="Genomic_DNA"/>
</dbReference>
<feature type="transmembrane region" description="Helical" evidence="1">
    <location>
        <begin position="157"/>
        <end position="190"/>
    </location>
</feature>
<proteinExistence type="predicted"/>
<reference evidence="2" key="1">
    <citation type="submission" date="2020-11" db="EMBL/GenBank/DDBJ databases">
        <authorList>
            <person name="Tran Van P."/>
        </authorList>
    </citation>
    <scope>NUCLEOTIDE SEQUENCE</scope>
</reference>
<dbReference type="Gene3D" id="3.90.1720.10">
    <property type="entry name" value="endopeptidase domain like (from Nostoc punctiforme)"/>
    <property type="match status" value="1"/>
</dbReference>
<dbReference type="EMBL" id="OC940309">
    <property type="protein sequence ID" value="CAD7661903.1"/>
    <property type="molecule type" value="Genomic_DNA"/>
</dbReference>